<protein>
    <submittedName>
        <fullName evidence="3">Methyltransferase domain-containing protein</fullName>
    </submittedName>
</protein>
<dbReference type="GO" id="GO:0032259">
    <property type="term" value="P:methylation"/>
    <property type="evidence" value="ECO:0007669"/>
    <property type="project" value="UniProtKB-KW"/>
</dbReference>
<comment type="caution">
    <text evidence="3">The sequence shown here is derived from an EMBL/GenBank/DDBJ whole genome shotgun (WGS) entry which is preliminary data.</text>
</comment>
<dbReference type="CDD" id="cd02440">
    <property type="entry name" value="AdoMet_MTases"/>
    <property type="match status" value="1"/>
</dbReference>
<keyword evidence="3" id="KW-0808">Transferase</keyword>
<evidence type="ECO:0000259" key="2">
    <source>
        <dbReference type="Pfam" id="PF21320"/>
    </source>
</evidence>
<sequence length="352" mass="37416">MRAVDENTLMEFVGKVVADLGALASAPLVVLGDQLGLYRAMADGEPVTAAELADRTGTAERYVREWLAAQAAGGYVAYDGDGRFHLEPEQAVALTDENSPACVLGGFEGFTAAVKVAPRLVEAFRTGAGIGWDEQDPGLFRGTARFFRPGYAANLVDFWLPALDGVVERLTRGARVADVGCGFGHSTLLMAEAFPASRFAGYDYHPESIEAARKQAAEAGLGDRVSFEVAAATDFPGQDFDLITYFDCLHDMGDPAGALTHAREALTPDGTVMMVEPYAGEEVADNLNPVGRLFYAASTLVCTPASLAQQVGAALGAQAGESRLREVAHDSGFTRFRRAAETPFNLVLEARP</sequence>
<dbReference type="EMBL" id="JAAXLA010000003">
    <property type="protein sequence ID" value="NMH96284.1"/>
    <property type="molecule type" value="Genomic_DNA"/>
</dbReference>
<dbReference type="InterPro" id="IPR036390">
    <property type="entry name" value="WH_DNA-bd_sf"/>
</dbReference>
<dbReference type="Proteomes" id="UP000820669">
    <property type="component" value="Unassembled WGS sequence"/>
</dbReference>
<dbReference type="Pfam" id="PF13847">
    <property type="entry name" value="Methyltransf_31"/>
    <property type="match status" value="1"/>
</dbReference>
<dbReference type="InterPro" id="IPR053173">
    <property type="entry name" value="SAM-binding_MTase"/>
</dbReference>
<evidence type="ECO:0000313" key="4">
    <source>
        <dbReference type="Proteomes" id="UP000820669"/>
    </source>
</evidence>
<proteinExistence type="predicted"/>
<dbReference type="InterPro" id="IPR025714">
    <property type="entry name" value="Methyltranfer_dom"/>
</dbReference>
<evidence type="ECO:0000259" key="1">
    <source>
        <dbReference type="Pfam" id="PF13847"/>
    </source>
</evidence>
<dbReference type="Pfam" id="PF21320">
    <property type="entry name" value="WHD_Rv2258c"/>
    <property type="match status" value="1"/>
</dbReference>
<keyword evidence="4" id="KW-1185">Reference proteome</keyword>
<dbReference type="PANTHER" id="PTHR45128:SF2">
    <property type="entry name" value="METHYLTRANSFERASE DOMAIN-CONTAINING PROTEIN"/>
    <property type="match status" value="1"/>
</dbReference>
<dbReference type="InterPro" id="IPR036388">
    <property type="entry name" value="WH-like_DNA-bd_sf"/>
</dbReference>
<dbReference type="PANTHER" id="PTHR45128">
    <property type="entry name" value="METHYLTRANSFERASE TYPE 11"/>
    <property type="match status" value="1"/>
</dbReference>
<dbReference type="InterPro" id="IPR029063">
    <property type="entry name" value="SAM-dependent_MTases_sf"/>
</dbReference>
<gene>
    <name evidence="3" type="ORF">HF526_02935</name>
</gene>
<keyword evidence="3" id="KW-0489">Methyltransferase</keyword>
<feature type="domain" description="Methyltransferase" evidence="1">
    <location>
        <begin position="171"/>
        <end position="284"/>
    </location>
</feature>
<dbReference type="Gene3D" id="1.10.10.10">
    <property type="entry name" value="Winged helix-like DNA-binding domain superfamily/Winged helix DNA-binding domain"/>
    <property type="match status" value="1"/>
</dbReference>
<dbReference type="Gene3D" id="3.40.50.150">
    <property type="entry name" value="Vaccinia Virus protein VP39"/>
    <property type="match status" value="1"/>
</dbReference>
<dbReference type="InterPro" id="IPR048711">
    <property type="entry name" value="WHD_Rv2258c"/>
</dbReference>
<dbReference type="SUPFAM" id="SSF53335">
    <property type="entry name" value="S-adenosyl-L-methionine-dependent methyltransferases"/>
    <property type="match status" value="1"/>
</dbReference>
<organism evidence="3 4">
    <name type="scientific">Pseudonocardia acidicola</name>
    <dbReference type="NCBI Taxonomy" id="2724939"/>
    <lineage>
        <taxon>Bacteria</taxon>
        <taxon>Bacillati</taxon>
        <taxon>Actinomycetota</taxon>
        <taxon>Actinomycetes</taxon>
        <taxon>Pseudonocardiales</taxon>
        <taxon>Pseudonocardiaceae</taxon>
        <taxon>Pseudonocardia</taxon>
    </lineage>
</organism>
<name>A0ABX1S5U5_9PSEU</name>
<evidence type="ECO:0000313" key="3">
    <source>
        <dbReference type="EMBL" id="NMH96284.1"/>
    </source>
</evidence>
<dbReference type="GO" id="GO:0008168">
    <property type="term" value="F:methyltransferase activity"/>
    <property type="evidence" value="ECO:0007669"/>
    <property type="project" value="UniProtKB-KW"/>
</dbReference>
<reference evidence="3 4" key="1">
    <citation type="submission" date="2020-04" db="EMBL/GenBank/DDBJ databases">
        <authorList>
            <person name="Klaysubun C."/>
            <person name="Duangmal K."/>
            <person name="Lipun K."/>
        </authorList>
    </citation>
    <scope>NUCLEOTIDE SEQUENCE [LARGE SCALE GENOMIC DNA]</scope>
    <source>
        <strain evidence="3 4">K10HN5</strain>
    </source>
</reference>
<feature type="domain" description="S-adenosylmethionine-dependent methyltransferase Rv2258c-like winged HTH" evidence="2">
    <location>
        <begin position="27"/>
        <end position="95"/>
    </location>
</feature>
<dbReference type="RefSeq" id="WP_169379644.1">
    <property type="nucleotide sequence ID" value="NZ_JAAXLA010000003.1"/>
</dbReference>
<dbReference type="SUPFAM" id="SSF46785">
    <property type="entry name" value="Winged helix' DNA-binding domain"/>
    <property type="match status" value="1"/>
</dbReference>
<accession>A0ABX1S5U5</accession>